<sequence length="63" mass="7545">MRRDAVEKQFNHLQKQAEKAEKYTTLKTQERQFKLELLAMRWRTHQQTAEQTEVKLQDAATAI</sequence>
<evidence type="ECO:0000313" key="1">
    <source>
        <dbReference type="EMBL" id="NYT46521.1"/>
    </source>
</evidence>
<name>A0A7Z0SD31_9GAMM</name>
<organism evidence="1 2">
    <name type="scientific">Candidatus Methanofishera endochildressiae</name>
    <dbReference type="NCBI Taxonomy" id="2738884"/>
    <lineage>
        <taxon>Bacteria</taxon>
        <taxon>Pseudomonadati</taxon>
        <taxon>Pseudomonadota</taxon>
        <taxon>Gammaproteobacteria</taxon>
        <taxon>Candidatus Methanofishera</taxon>
    </lineage>
</organism>
<comment type="caution">
    <text evidence="1">The sequence shown here is derived from an EMBL/GenBank/DDBJ whole genome shotgun (WGS) entry which is preliminary data.</text>
</comment>
<dbReference type="AlphaFoldDB" id="A0A7Z0SD31"/>
<dbReference type="Proteomes" id="UP000537890">
    <property type="component" value="Unassembled WGS sequence"/>
</dbReference>
<gene>
    <name evidence="1" type="ORF">H0A75_01270</name>
</gene>
<accession>A0A7Z0SD31</accession>
<reference evidence="1 2" key="1">
    <citation type="submission" date="2020-05" db="EMBL/GenBank/DDBJ databases">
        <title>Horizontal transmission and recombination maintain forever young bacterial symbiont genomes.</title>
        <authorList>
            <person name="Russell S.L."/>
            <person name="Pepper-Tunick E."/>
            <person name="Svedberg J."/>
            <person name="Byrne A."/>
            <person name="Ruelas Castillo J."/>
            <person name="Vollmers C."/>
            <person name="Beinart R.A."/>
            <person name="Corbett-Detig R."/>
        </authorList>
    </citation>
    <scope>NUCLEOTIDE SEQUENCE [LARGE SCALE GENOMIC DNA]</scope>
    <source>
        <strain evidence="1">4727-3</strain>
    </source>
</reference>
<protein>
    <submittedName>
        <fullName evidence="1">Uncharacterized protein</fullName>
    </submittedName>
</protein>
<dbReference type="EMBL" id="JACCHS010000010">
    <property type="protein sequence ID" value="NYT46521.1"/>
    <property type="molecule type" value="Genomic_DNA"/>
</dbReference>
<proteinExistence type="predicted"/>
<evidence type="ECO:0000313" key="2">
    <source>
        <dbReference type="Proteomes" id="UP000537890"/>
    </source>
</evidence>